<sequence length="1046" mass="118651">MTSSLSLYLKFSQLNENTIQFGTKQYRFKKIINDDTSDPHGFLQTTAGATGAGVGASECYILLGPTGSGKTTTMSQVLEQTITSFGEDRSISMTAFEVIDNKIITDLLDENLKKEYNITFESQLKTIQAPNRFHLQQIFSHRTSFKTSANPISSRSCLVVTFHYGDDSNRRMTFIDMMGNEKYDKHTSNVFANLNMSSITELLVKKSNGYGGRSSNLVTNLIFKKDEQNHIKLILHLDPKGDASLTKSALNNIALLVHKFKLEMQRVPSSKSNHTTSKSSGGGKQLPSYARPTISSSSTTPSLKVTKTIHKSKSIRKLNQTSSSSVSVSATTRAKALKVLSAPAKNILLEKPVDANVDLSPQQLLDKSKSYFNSECSRSPISRPASSPIRSRISKAPDTKFKSMREKLMEKTFENDVLRKENLSMVELLEKTRRQINEYSELAVIEQRREELERQRLLEAKREIMEQVDAFKTEFYIFKDTHESFNDTVEKLKTSLASIEVENRVLKSETDNLKSEFSMKEESLIISNRELKSEIEQLNNYLLNERSRLSQAEKENNALNQKVVDLDTRNTGLSQQYTRVIGELEEQIAMNKEIKASLEQELSEQVGSKDLQISNLQEQLTKYDSVASERDAQLDKKEKLIVELEDKLALEQTKSNGIITELKQQLLISEEKVHATRTELEASNTQVVDSNTEIERLTKLVKDLEDSSNETKRSLEQIRDQALGKDDELAVTKEKMLEYEEELLINRKELQKLKETHGEANNELLTTMAELEMAEKALEFKQNELKVVETEKSSLAEDLEALQQRNCSMKKELDELKAQQVPFEIEQQNIKLKAELEQLKVARNFELDNDDELKKLRTEVAEIEHLKDVLESKEVQIAQLKVDNEESKSGLQGKVNSLSKEKEELLNSLTQMKTKYSSVNQELKAMKKDALNNNKDLLSASPQSSILATSSPNSPIMEESVKDDIITTPIVLEAPAPLKKPFDAKQIFRDRTSSKSPTKHKKDNKHVLTPSNRNMTTELNIKKDKKLKRKHSDFKLNANKLQRAVL</sequence>
<evidence type="ECO:0000313" key="4">
    <source>
        <dbReference type="Proteomes" id="UP000790833"/>
    </source>
</evidence>
<dbReference type="GeneID" id="66114864"/>
<dbReference type="GO" id="GO:0003777">
    <property type="term" value="F:microtubule motor activity"/>
    <property type="evidence" value="ECO:0007669"/>
    <property type="project" value="InterPro"/>
</dbReference>
<accession>A0A9P7V7P1</accession>
<feature type="region of interest" description="Disordered" evidence="2">
    <location>
        <begin position="266"/>
        <end position="316"/>
    </location>
</feature>
<feature type="region of interest" description="Disordered" evidence="2">
    <location>
        <begin position="988"/>
        <end position="1013"/>
    </location>
</feature>
<feature type="coiled-coil region" evidence="1">
    <location>
        <begin position="429"/>
        <end position="601"/>
    </location>
</feature>
<dbReference type="GO" id="GO:0008017">
    <property type="term" value="F:microtubule binding"/>
    <property type="evidence" value="ECO:0007669"/>
    <property type="project" value="InterPro"/>
</dbReference>
<dbReference type="EMBL" id="JAHMUF010000016">
    <property type="protein sequence ID" value="KAG7192707.1"/>
    <property type="molecule type" value="Genomic_DNA"/>
</dbReference>
<dbReference type="GO" id="GO:0007018">
    <property type="term" value="P:microtubule-based movement"/>
    <property type="evidence" value="ECO:0007669"/>
    <property type="project" value="InterPro"/>
</dbReference>
<organism evidence="3 4">
    <name type="scientific">Scheffersomyces spartinae</name>
    <dbReference type="NCBI Taxonomy" id="45513"/>
    <lineage>
        <taxon>Eukaryota</taxon>
        <taxon>Fungi</taxon>
        <taxon>Dikarya</taxon>
        <taxon>Ascomycota</taxon>
        <taxon>Saccharomycotina</taxon>
        <taxon>Pichiomycetes</taxon>
        <taxon>Debaryomycetaceae</taxon>
        <taxon>Scheffersomyces</taxon>
    </lineage>
</organism>
<feature type="coiled-coil region" evidence="1">
    <location>
        <begin position="687"/>
        <end position="819"/>
    </location>
</feature>
<feature type="compositionally biased region" description="Basic residues" evidence="2">
    <location>
        <begin position="307"/>
        <end position="316"/>
    </location>
</feature>
<dbReference type="InterPro" id="IPR027417">
    <property type="entry name" value="P-loop_NTPase"/>
</dbReference>
<dbReference type="InterPro" id="IPR001752">
    <property type="entry name" value="Kinesin_motor_dom"/>
</dbReference>
<dbReference type="AlphaFoldDB" id="A0A9P7V7P1"/>
<feature type="coiled-coil region" evidence="1">
    <location>
        <begin position="627"/>
        <end position="654"/>
    </location>
</feature>
<feature type="coiled-coil region" evidence="1">
    <location>
        <begin position="853"/>
        <end position="940"/>
    </location>
</feature>
<dbReference type="SUPFAM" id="SSF52540">
    <property type="entry name" value="P-loop containing nucleoside triphosphate hydrolases"/>
    <property type="match status" value="1"/>
</dbReference>
<evidence type="ECO:0000256" key="1">
    <source>
        <dbReference type="SAM" id="Coils"/>
    </source>
</evidence>
<dbReference type="GO" id="GO:0005524">
    <property type="term" value="F:ATP binding"/>
    <property type="evidence" value="ECO:0007669"/>
    <property type="project" value="InterPro"/>
</dbReference>
<evidence type="ECO:0008006" key="5">
    <source>
        <dbReference type="Google" id="ProtNLM"/>
    </source>
</evidence>
<reference evidence="3" key="1">
    <citation type="submission" date="2021-03" db="EMBL/GenBank/DDBJ databases">
        <authorList>
            <person name="Palmer J.M."/>
        </authorList>
    </citation>
    <scope>NUCLEOTIDE SEQUENCE</scope>
    <source>
        <strain evidence="3">ARV_011</strain>
    </source>
</reference>
<dbReference type="PRINTS" id="PR00380">
    <property type="entry name" value="KINESINHEAVY"/>
</dbReference>
<evidence type="ECO:0000256" key="2">
    <source>
        <dbReference type="SAM" id="MobiDB-lite"/>
    </source>
</evidence>
<evidence type="ECO:0000313" key="3">
    <source>
        <dbReference type="EMBL" id="KAG7192707.1"/>
    </source>
</evidence>
<dbReference type="OrthoDB" id="4089164at2759"/>
<proteinExistence type="predicted"/>
<comment type="caution">
    <text evidence="3">The sequence shown here is derived from an EMBL/GenBank/DDBJ whole genome shotgun (WGS) entry which is preliminary data.</text>
</comment>
<feature type="compositionally biased region" description="Low complexity" evidence="2">
    <location>
        <begin position="269"/>
        <end position="279"/>
    </location>
</feature>
<keyword evidence="1" id="KW-0175">Coiled coil</keyword>
<keyword evidence="4" id="KW-1185">Reference proteome</keyword>
<dbReference type="RefSeq" id="XP_043048257.1">
    <property type="nucleotide sequence ID" value="XM_043192285.1"/>
</dbReference>
<gene>
    <name evidence="3" type="ORF">KQ657_001490</name>
</gene>
<name>A0A9P7V7P1_9ASCO</name>
<feature type="compositionally biased region" description="Low complexity" evidence="2">
    <location>
        <begin position="292"/>
        <end position="306"/>
    </location>
</feature>
<protein>
    <recommendedName>
        <fullName evidence="5">Kinesin motor domain-containing protein</fullName>
    </recommendedName>
</protein>
<dbReference type="Proteomes" id="UP000790833">
    <property type="component" value="Unassembled WGS sequence"/>
</dbReference>